<comment type="subcellular location">
    <subcellularLocation>
        <location evidence="1">Cytoplasm</location>
    </subcellularLocation>
</comment>
<feature type="compositionally biased region" description="Basic and acidic residues" evidence="5">
    <location>
        <begin position="129"/>
        <end position="138"/>
    </location>
</feature>
<dbReference type="PANTHER" id="PTHR46349:SF6">
    <property type="entry name" value="MYOSIN-6-LIKE"/>
    <property type="match status" value="1"/>
</dbReference>
<dbReference type="OrthoDB" id="5413982at2759"/>
<dbReference type="Proteomes" id="UP000001628">
    <property type="component" value="Unassembled WGS sequence"/>
</dbReference>
<dbReference type="Gene3D" id="1.10.287.1490">
    <property type="match status" value="1"/>
</dbReference>
<feature type="compositionally biased region" description="Low complexity" evidence="5">
    <location>
        <begin position="153"/>
        <end position="187"/>
    </location>
</feature>
<dbReference type="RefSeq" id="XP_010761542.1">
    <property type="nucleotide sequence ID" value="XM_010763240.1"/>
</dbReference>
<reference evidence="6 7" key="1">
    <citation type="journal article" date="2011" name="PLoS Genet.">
        <title>Comparative genomic analysis of human fungal pathogens causing paracoccidioidomycosis.</title>
        <authorList>
            <person name="Desjardins C.A."/>
            <person name="Champion M.D."/>
            <person name="Holder J.W."/>
            <person name="Muszewska A."/>
            <person name="Goldberg J."/>
            <person name="Bailao A.M."/>
            <person name="Brigido M.M."/>
            <person name="Ferreira M.E."/>
            <person name="Garcia A.M."/>
            <person name="Grynberg M."/>
            <person name="Gujja S."/>
            <person name="Heiman D.I."/>
            <person name="Henn M.R."/>
            <person name="Kodira C.D."/>
            <person name="Leon-Narvaez H."/>
            <person name="Longo L.V."/>
            <person name="Ma L.J."/>
            <person name="Malavazi I."/>
            <person name="Matsuo A.L."/>
            <person name="Morais F.V."/>
            <person name="Pereira M."/>
            <person name="Rodriguez-Brito S."/>
            <person name="Sakthikumar S."/>
            <person name="Salem-Izacc S.M."/>
            <person name="Sykes S.M."/>
            <person name="Teixeira M.M."/>
            <person name="Vallejo M.C."/>
            <person name="Walter M.E."/>
            <person name="Yandava C."/>
            <person name="Young S."/>
            <person name="Zeng Q."/>
            <person name="Zucker J."/>
            <person name="Felipe M.S."/>
            <person name="Goldman G.H."/>
            <person name="Haas B.J."/>
            <person name="McEwen J.G."/>
            <person name="Nino-Vega G."/>
            <person name="Puccia R."/>
            <person name="San-Blas G."/>
            <person name="Soares C.M."/>
            <person name="Birren B.W."/>
            <person name="Cuomo C.A."/>
        </authorList>
    </citation>
    <scope>NUCLEOTIDE SEQUENCE [LARGE SCALE GENOMIC DNA]</scope>
    <source>
        <strain evidence="6 7">Pb18</strain>
    </source>
</reference>
<accession>C1GFU2</accession>
<evidence type="ECO:0000313" key="6">
    <source>
        <dbReference type="EMBL" id="EEH50049.1"/>
    </source>
</evidence>
<dbReference type="PANTHER" id="PTHR46349">
    <property type="entry name" value="CINGULIN-LIKE PROTEIN 1-RELATED"/>
    <property type="match status" value="1"/>
</dbReference>
<keyword evidence="2" id="KW-0963">Cytoplasm</keyword>
<dbReference type="KEGG" id="pbn:PADG_06128"/>
<protein>
    <recommendedName>
        <fullName evidence="8">M protein repeat protein</fullName>
    </recommendedName>
</protein>
<feature type="compositionally biased region" description="Basic and acidic residues" evidence="5">
    <location>
        <begin position="1"/>
        <end position="14"/>
    </location>
</feature>
<dbReference type="AlphaFoldDB" id="C1GFU2"/>
<evidence type="ECO:0000256" key="5">
    <source>
        <dbReference type="SAM" id="MobiDB-lite"/>
    </source>
</evidence>
<feature type="region of interest" description="Disordered" evidence="5">
    <location>
        <begin position="285"/>
        <end position="315"/>
    </location>
</feature>
<evidence type="ECO:0000256" key="4">
    <source>
        <dbReference type="ARBA" id="ARBA00023175"/>
    </source>
</evidence>
<feature type="compositionally biased region" description="Acidic residues" evidence="5">
    <location>
        <begin position="66"/>
        <end position="76"/>
    </location>
</feature>
<evidence type="ECO:0000256" key="1">
    <source>
        <dbReference type="ARBA" id="ARBA00004496"/>
    </source>
</evidence>
<keyword evidence="4" id="KW-0505">Motor protein</keyword>
<feature type="compositionally biased region" description="Polar residues" evidence="5">
    <location>
        <begin position="285"/>
        <end position="308"/>
    </location>
</feature>
<dbReference type="GeneID" id="22584926"/>
<evidence type="ECO:0000256" key="3">
    <source>
        <dbReference type="ARBA" id="ARBA00023123"/>
    </source>
</evidence>
<name>C1GFU2_PARBD</name>
<feature type="compositionally biased region" description="Basic and acidic residues" evidence="5">
    <location>
        <begin position="103"/>
        <end position="115"/>
    </location>
</feature>
<sequence length="706" mass="78336">MTDAEDKGKAEKLAAAKKRVAQLQKQQAKKAGKKPASTGEQSKNGGPATTVTTTETADSPASVEKVEEEGEEEEVETAPSAHQSPLAPAQEHGQEEEEEEEEEVKHEHASEERSSQEPSTSTLPPQTENPEHPTKDTTEEPLPSRTPHGRQPSLSLQSKLRSSSFRRTSLSQQTGQPPFFSPTSPQPATAGVKSPSLPPLNPDGDYIPEVFRKQALRLDELERENKRLEREVEEVGARWKRSEERLEELREVRGELVMVKEKLGRAEERAGEVEMLKAEITALQRQNAQLHSKSHRTNSVSVSGSGNAESPPPALLAELDSKSATIEAMELEISNLRAQLNSQSSTTSATQEQVSALEDKLSRSEATLEKTQRELADAKYSLTRAVEKAVKEGVDKTSSETLIKNLERQLQEAEAAKSEADKKIETLEKKLQALGNLHKESENRSSIRQRERDKFEKDATMLKRKLITIENENLRLREEREHMRKQGVSNVGDEEGLDELEDEARQRLERRVRELEGENFDLRRGIWQERKSELSAGASHRGGGDLEDDLADRSSSAGAFDDVDLVGGLSGTGSDHSRRKSMATGRHQQQQQQQQQKHSSFTTVLSSGLAAFRGESGSPAAGHGRHRSRAVSNISHAQNLFSEKDGEVGSHADAEAWAAEEKRMRDERTKEIHEALKNWKGWRLDLVESRYGAQGAGVGFGEIFEV</sequence>
<dbReference type="eggNOG" id="ENOG502S2WH">
    <property type="taxonomic scope" value="Eukaryota"/>
</dbReference>
<dbReference type="InParanoid" id="C1GFU2"/>
<feature type="region of interest" description="Disordered" evidence="5">
    <location>
        <begin position="1"/>
        <end position="207"/>
    </location>
</feature>
<evidence type="ECO:0000256" key="2">
    <source>
        <dbReference type="ARBA" id="ARBA00022490"/>
    </source>
</evidence>
<dbReference type="OMA" id="HEVYRKQ"/>
<evidence type="ECO:0000313" key="7">
    <source>
        <dbReference type="Proteomes" id="UP000001628"/>
    </source>
</evidence>
<keyword evidence="7" id="KW-1185">Reference proteome</keyword>
<proteinExistence type="predicted"/>
<dbReference type="HOGENOM" id="CLU_016578_0_0_1"/>
<feature type="region of interest" description="Disordered" evidence="5">
    <location>
        <begin position="480"/>
        <end position="500"/>
    </location>
</feature>
<evidence type="ECO:0008006" key="8">
    <source>
        <dbReference type="Google" id="ProtNLM"/>
    </source>
</evidence>
<dbReference type="EMBL" id="KN275963">
    <property type="protein sequence ID" value="EEH50049.1"/>
    <property type="molecule type" value="Genomic_DNA"/>
</dbReference>
<keyword evidence="3" id="KW-0518">Myosin</keyword>
<feature type="region of interest" description="Disordered" evidence="5">
    <location>
        <begin position="534"/>
        <end position="602"/>
    </location>
</feature>
<dbReference type="VEuPathDB" id="FungiDB:PADG_06128"/>
<organism evidence="6 7">
    <name type="scientific">Paracoccidioides brasiliensis (strain Pb18)</name>
    <dbReference type="NCBI Taxonomy" id="502780"/>
    <lineage>
        <taxon>Eukaryota</taxon>
        <taxon>Fungi</taxon>
        <taxon>Dikarya</taxon>
        <taxon>Ascomycota</taxon>
        <taxon>Pezizomycotina</taxon>
        <taxon>Eurotiomycetes</taxon>
        <taxon>Eurotiomycetidae</taxon>
        <taxon>Onygenales</taxon>
        <taxon>Ajellomycetaceae</taxon>
        <taxon>Paracoccidioides</taxon>
    </lineage>
</organism>
<gene>
    <name evidence="6" type="ORF">PADG_06128</name>
</gene>
<feature type="compositionally biased region" description="Polar residues" evidence="5">
    <location>
        <begin position="116"/>
        <end position="128"/>
    </location>
</feature>